<evidence type="ECO:0000256" key="1">
    <source>
        <dbReference type="SAM" id="SignalP"/>
    </source>
</evidence>
<sequence>MRAGLVCGMSRVRALVAAVSVAVVATFLVPAAVATADAPTTGSPGSDTRTSRAAAATGSVLGYQCGEGVCLVDPDVPGAQPVVVAPDGRFAGVTADGRTVAWVQPDGNLVTAPTAGGAPTTVYTGAVGFQPVISPDGGSFLWQFAVPVNGFYYTYRLDVATQDVYGIAACSCTVTHGWAGPTPIGVFPTDNGRPSRICKLDRSGDSSCVAVLVSETRGQLAFPDGSADGQTYVASVDVGGSEFGGVDGPIALFSAATGAVVKDLTSHPNDVTPTLSQEGDRVAFERDDQIVIVDVATGAERVVGPGVYPSWGGTRSQQGGDNAAASVRGTSVRVKAGKIKVKITCAGLGECAGKATLGKGKAVLAKKSYAVAAGRTATVKLKLTKAGRQRFARNGKVRLTLSLRGNGTTVRKKLTVRY</sequence>
<protein>
    <recommendedName>
        <fullName evidence="4">WD40-like Beta Propeller Repeat</fullName>
    </recommendedName>
</protein>
<evidence type="ECO:0008006" key="4">
    <source>
        <dbReference type="Google" id="ProtNLM"/>
    </source>
</evidence>
<keyword evidence="1" id="KW-0732">Signal</keyword>
<organism evidence="2 3">
    <name type="scientific">Nocardioides exalbidus</name>
    <dbReference type="NCBI Taxonomy" id="402596"/>
    <lineage>
        <taxon>Bacteria</taxon>
        <taxon>Bacillati</taxon>
        <taxon>Actinomycetota</taxon>
        <taxon>Actinomycetes</taxon>
        <taxon>Propionibacteriales</taxon>
        <taxon>Nocardioidaceae</taxon>
        <taxon>Nocardioides</taxon>
    </lineage>
</organism>
<accession>A0A1H4V7I1</accession>
<proteinExistence type="predicted"/>
<dbReference type="InterPro" id="IPR011042">
    <property type="entry name" value="6-blade_b-propeller_TolB-like"/>
</dbReference>
<evidence type="ECO:0000313" key="3">
    <source>
        <dbReference type="Proteomes" id="UP000198742"/>
    </source>
</evidence>
<dbReference type="AlphaFoldDB" id="A0A1H4V7I1"/>
<dbReference type="SUPFAM" id="SSF82171">
    <property type="entry name" value="DPP6 N-terminal domain-like"/>
    <property type="match status" value="1"/>
</dbReference>
<reference evidence="3" key="1">
    <citation type="submission" date="2016-10" db="EMBL/GenBank/DDBJ databases">
        <authorList>
            <person name="Varghese N."/>
            <person name="Submissions S."/>
        </authorList>
    </citation>
    <scope>NUCLEOTIDE SEQUENCE [LARGE SCALE GENOMIC DNA]</scope>
    <source>
        <strain evidence="3">DSM 22017</strain>
    </source>
</reference>
<dbReference type="Proteomes" id="UP000198742">
    <property type="component" value="Unassembled WGS sequence"/>
</dbReference>
<feature type="chain" id="PRO_5038463764" description="WD40-like Beta Propeller Repeat" evidence="1">
    <location>
        <begin position="37"/>
        <end position="418"/>
    </location>
</feature>
<dbReference type="STRING" id="402596.SAMN04489844_2951"/>
<name>A0A1H4V7I1_9ACTN</name>
<dbReference type="Gene3D" id="2.120.10.30">
    <property type="entry name" value="TolB, C-terminal domain"/>
    <property type="match status" value="1"/>
</dbReference>
<evidence type="ECO:0000313" key="2">
    <source>
        <dbReference type="EMBL" id="SEC76876.1"/>
    </source>
</evidence>
<keyword evidence="3" id="KW-1185">Reference proteome</keyword>
<feature type="signal peptide" evidence="1">
    <location>
        <begin position="1"/>
        <end position="36"/>
    </location>
</feature>
<dbReference type="EMBL" id="FNRT01000002">
    <property type="protein sequence ID" value="SEC76876.1"/>
    <property type="molecule type" value="Genomic_DNA"/>
</dbReference>
<gene>
    <name evidence="2" type="ORF">SAMN04489844_2951</name>
</gene>